<name>A0A026WAK5_OOCBI</name>
<evidence type="ECO:0000313" key="2">
    <source>
        <dbReference type="Proteomes" id="UP000053097"/>
    </source>
</evidence>
<keyword evidence="2" id="KW-1185">Reference proteome</keyword>
<dbReference type="EMBL" id="KK107321">
    <property type="protein sequence ID" value="EZA52686.1"/>
    <property type="molecule type" value="Genomic_DNA"/>
</dbReference>
<protein>
    <submittedName>
        <fullName evidence="1">Uncharacterized protein</fullName>
    </submittedName>
</protein>
<sequence>MGLLFFTPWNNVYFLTKHTVFNVCTYALMISDESSILEDYMTSPTFVLIFTDTEIVYSFN</sequence>
<dbReference type="AlphaFoldDB" id="A0A026WAK5"/>
<accession>A0A026WAK5</accession>
<evidence type="ECO:0000313" key="1">
    <source>
        <dbReference type="EMBL" id="EZA52686.1"/>
    </source>
</evidence>
<gene>
    <name evidence="1" type="ORF">X777_07067</name>
</gene>
<organism evidence="1 2">
    <name type="scientific">Ooceraea biroi</name>
    <name type="common">Clonal raider ant</name>
    <name type="synonym">Cerapachys biroi</name>
    <dbReference type="NCBI Taxonomy" id="2015173"/>
    <lineage>
        <taxon>Eukaryota</taxon>
        <taxon>Metazoa</taxon>
        <taxon>Ecdysozoa</taxon>
        <taxon>Arthropoda</taxon>
        <taxon>Hexapoda</taxon>
        <taxon>Insecta</taxon>
        <taxon>Pterygota</taxon>
        <taxon>Neoptera</taxon>
        <taxon>Endopterygota</taxon>
        <taxon>Hymenoptera</taxon>
        <taxon>Apocrita</taxon>
        <taxon>Aculeata</taxon>
        <taxon>Formicoidea</taxon>
        <taxon>Formicidae</taxon>
        <taxon>Dorylinae</taxon>
        <taxon>Ooceraea</taxon>
    </lineage>
</organism>
<proteinExistence type="predicted"/>
<dbReference type="Proteomes" id="UP000053097">
    <property type="component" value="Unassembled WGS sequence"/>
</dbReference>
<reference evidence="1 2" key="1">
    <citation type="journal article" date="2014" name="Curr. Biol.">
        <title>The genome of the clonal raider ant Cerapachys biroi.</title>
        <authorList>
            <person name="Oxley P.R."/>
            <person name="Ji L."/>
            <person name="Fetter-Pruneda I."/>
            <person name="McKenzie S.K."/>
            <person name="Li C."/>
            <person name="Hu H."/>
            <person name="Zhang G."/>
            <person name="Kronauer D.J."/>
        </authorList>
    </citation>
    <scope>NUCLEOTIDE SEQUENCE [LARGE SCALE GENOMIC DNA]</scope>
</reference>